<feature type="region of interest" description="Disordered" evidence="9">
    <location>
        <begin position="635"/>
        <end position="667"/>
    </location>
</feature>
<dbReference type="SUPFAM" id="SSF50978">
    <property type="entry name" value="WD40 repeat-like"/>
    <property type="match status" value="3"/>
</dbReference>
<feature type="repeat" description="WD" evidence="7">
    <location>
        <begin position="247"/>
        <end position="278"/>
    </location>
</feature>
<dbReference type="GO" id="GO:0005737">
    <property type="term" value="C:cytoplasm"/>
    <property type="evidence" value="ECO:0007669"/>
    <property type="project" value="UniProtKB-SubCell"/>
</dbReference>
<evidence type="ECO:0000256" key="5">
    <source>
        <dbReference type="ARBA" id="ARBA00022737"/>
    </source>
</evidence>
<keyword evidence="11" id="KW-1185">Reference proteome</keyword>
<evidence type="ECO:0000313" key="11">
    <source>
        <dbReference type="Proteomes" id="UP000789831"/>
    </source>
</evidence>
<reference evidence="10" key="1">
    <citation type="submission" date="2021-06" db="EMBL/GenBank/DDBJ databases">
        <authorList>
            <person name="Kallberg Y."/>
            <person name="Tangrot J."/>
            <person name="Rosling A."/>
        </authorList>
    </citation>
    <scope>NUCLEOTIDE SEQUENCE</scope>
    <source>
        <strain evidence="10">MT106</strain>
    </source>
</reference>
<evidence type="ECO:0000256" key="2">
    <source>
        <dbReference type="ARBA" id="ARBA00022490"/>
    </source>
</evidence>
<keyword evidence="2" id="KW-0963">Cytoplasm</keyword>
<dbReference type="Gene3D" id="2.130.10.10">
    <property type="entry name" value="YVTN repeat-like/Quinoprotein amine dehydrogenase"/>
    <property type="match status" value="4"/>
</dbReference>
<name>A0A9N9AQD5_9GLOM</name>
<dbReference type="PANTHER" id="PTHR14344">
    <property type="entry name" value="WD REPEAT PROTEIN"/>
    <property type="match status" value="1"/>
</dbReference>
<dbReference type="OrthoDB" id="5594999at2759"/>
<protein>
    <submittedName>
        <fullName evidence="10">557_t:CDS:1</fullName>
    </submittedName>
</protein>
<evidence type="ECO:0000256" key="9">
    <source>
        <dbReference type="SAM" id="MobiDB-lite"/>
    </source>
</evidence>
<dbReference type="SMART" id="SM00320">
    <property type="entry name" value="WD40"/>
    <property type="match status" value="8"/>
</dbReference>
<evidence type="ECO:0000256" key="8">
    <source>
        <dbReference type="SAM" id="Coils"/>
    </source>
</evidence>
<evidence type="ECO:0000256" key="4">
    <source>
        <dbReference type="ARBA" id="ARBA00022694"/>
    </source>
</evidence>
<dbReference type="PROSITE" id="PS50082">
    <property type="entry name" value="WD_REPEATS_2"/>
    <property type="match status" value="2"/>
</dbReference>
<evidence type="ECO:0000256" key="3">
    <source>
        <dbReference type="ARBA" id="ARBA00022574"/>
    </source>
</evidence>
<evidence type="ECO:0000313" key="10">
    <source>
        <dbReference type="EMBL" id="CAG8539255.1"/>
    </source>
</evidence>
<keyword evidence="3 7" id="KW-0853">WD repeat</keyword>
<keyword evidence="5" id="KW-0677">Repeat</keyword>
<dbReference type="EMBL" id="CAJVPL010000903">
    <property type="protein sequence ID" value="CAG8539255.1"/>
    <property type="molecule type" value="Genomic_DNA"/>
</dbReference>
<dbReference type="InterPro" id="IPR015943">
    <property type="entry name" value="WD40/YVTN_repeat-like_dom_sf"/>
</dbReference>
<dbReference type="PROSITE" id="PS50294">
    <property type="entry name" value="WD_REPEATS_REGION"/>
    <property type="match status" value="1"/>
</dbReference>
<comment type="subcellular location">
    <subcellularLocation>
        <location evidence="1">Cytoplasm</location>
    </subcellularLocation>
</comment>
<dbReference type="AlphaFoldDB" id="A0A9N9AQD5"/>
<dbReference type="InterPro" id="IPR051973">
    <property type="entry name" value="tRNA_Anticodon_Mtase-Reg"/>
</dbReference>
<gene>
    <name evidence="10" type="ORF">AGERDE_LOCUS6101</name>
</gene>
<feature type="compositionally biased region" description="Basic and acidic residues" evidence="9">
    <location>
        <begin position="641"/>
        <end position="650"/>
    </location>
</feature>
<accession>A0A9N9AQD5</accession>
<dbReference type="InterPro" id="IPR036322">
    <property type="entry name" value="WD40_repeat_dom_sf"/>
</dbReference>
<feature type="coiled-coil region" evidence="8">
    <location>
        <begin position="986"/>
        <end position="1013"/>
    </location>
</feature>
<dbReference type="Pfam" id="PF00400">
    <property type="entry name" value="WD40"/>
    <property type="match status" value="2"/>
</dbReference>
<evidence type="ECO:0000256" key="6">
    <source>
        <dbReference type="ARBA" id="ARBA00038255"/>
    </source>
</evidence>
<keyword evidence="4" id="KW-0819">tRNA processing</keyword>
<comment type="caution">
    <text evidence="10">The sequence shown here is derived from an EMBL/GenBank/DDBJ whole genome shotgun (WGS) entry which is preliminary data.</text>
</comment>
<evidence type="ECO:0000256" key="7">
    <source>
        <dbReference type="PROSITE-ProRule" id="PRU00221"/>
    </source>
</evidence>
<proteinExistence type="inferred from homology"/>
<keyword evidence="8" id="KW-0175">Coiled coil</keyword>
<dbReference type="GO" id="GO:0030488">
    <property type="term" value="P:tRNA methylation"/>
    <property type="evidence" value="ECO:0007669"/>
    <property type="project" value="TreeGrafter"/>
</dbReference>
<dbReference type="InterPro" id="IPR001680">
    <property type="entry name" value="WD40_rpt"/>
</dbReference>
<dbReference type="Proteomes" id="UP000789831">
    <property type="component" value="Unassembled WGS sequence"/>
</dbReference>
<comment type="similarity">
    <text evidence="6">Belongs to the WD repeat WDR6 family.</text>
</comment>
<dbReference type="PANTHER" id="PTHR14344:SF3">
    <property type="entry name" value="WD REPEAT-CONTAINING PROTEIN 6"/>
    <property type="match status" value="1"/>
</dbReference>
<sequence>MKSIQKNQIEINKKLYAGPVTSLCFHNDKILLAGQGPYLKAFYVPTGDLLDSFLAFECFRVHRIVPVFYPNDHIDDNDHRILAVFGSKSINLIELIINYPNEGDKCLPKCTLTIQKCLAPFKDWILDVQWLYGSITEQSDEKILEKNYLSSSPSSPMPYIKKETNTTTPKEIAIAFAHNFIEIWDHISSTCLYSVECQEHCILYSARFFGDTRENLILASGTVFNQVHLWNVMCRNEDGYGVVYKKLVGHEGVIFGVRFNEDGTAVVSVSDDRTIRVWGTALDDNTKPRVLFGHMARIWDCLIFDDYLISISEATGGQDSGIRLWSLSSVTENKIDSEIDLIKVELPPAEQYIQHLVRNNEQKLPHTHEHARNCVMVDYSTVVMASNYGYIIRFNYQTNEWRTLFHDPELASYNMMTSSQCGRVVCCGSIYGQLVVLSVTSEFEAIKRKIHPHKVFEIYIEETNDPNILYIISHAVHNDIYLFSLDLNNITKPNLEILYKISVPPRFLLLSIAFSARYNLLFCGSRESGLAIYHLSRSSFTKSDIDEKKFLLSDEDNSNVNNHHHIDENSYHISAILYLRKTHGKQAVTSIALKVEDESTSQKQKQQDILYVFTTGRDGGYIKYRLKGLSAFVSQPQQPKETSERADSLRLENNNKASNTNEKSKAFSASSLKEENFEGTLIMEQVYRAKITKGWLEKVVFVDNELLLLGFYRKRFFVYNEVKKFEMFSVACGGAHRVWHFRAADKRMDKSTFVFIRKEKIYVYSRQASAFSEGFDECKLQNNYHGREARALEYLPYPIALSEEGKGVIKNNLMFPVIFATGGEDSLLRLFQYIPGAKELHNLCSIKKHTSAIRSIQWSQVTEKMLLLFSCGASEELRCWKVEISLAKSKQLLHQQKCLKMDSEPVTVNCLEWARCPTISEIPETRIMDISVFPICFHHHQNTSGLHFVAAVYSDSVLRIWIFDEKTRHFYLLGDATFHNKCILQVRHLVIESQQHEEENSEYENNVDQERRIILFTCATDGRVALWDKDLISQLLQHQKPLDQPIQVYKVHQSGVNCMEVRSVGRGKFIVITGGDDNAVTVTILYISSSGSDVVVLDVYNMLDAHSSSIQGVHIINDTTFVSASLDQRLNVWNHVKNKISPDSKEKDYTFKLVASEFVNVCDPSAMGARQYVSISNDEDQDHQDDDRASKTQIAITGIGIELFEIRV</sequence>
<feature type="repeat" description="WD" evidence="7">
    <location>
        <begin position="1103"/>
        <end position="1134"/>
    </location>
</feature>
<organism evidence="10 11">
    <name type="scientific">Ambispora gerdemannii</name>
    <dbReference type="NCBI Taxonomy" id="144530"/>
    <lineage>
        <taxon>Eukaryota</taxon>
        <taxon>Fungi</taxon>
        <taxon>Fungi incertae sedis</taxon>
        <taxon>Mucoromycota</taxon>
        <taxon>Glomeromycotina</taxon>
        <taxon>Glomeromycetes</taxon>
        <taxon>Archaeosporales</taxon>
        <taxon>Ambisporaceae</taxon>
        <taxon>Ambispora</taxon>
    </lineage>
</organism>
<evidence type="ECO:0000256" key="1">
    <source>
        <dbReference type="ARBA" id="ARBA00004496"/>
    </source>
</evidence>
<feature type="compositionally biased region" description="Polar residues" evidence="9">
    <location>
        <begin position="651"/>
        <end position="667"/>
    </location>
</feature>